<dbReference type="GO" id="GO:0003723">
    <property type="term" value="F:RNA binding"/>
    <property type="evidence" value="ECO:0007669"/>
    <property type="project" value="UniProtKB-KW"/>
</dbReference>
<comment type="subunit">
    <text evidence="5">Exists as monomers and homodimers.</text>
</comment>
<evidence type="ECO:0000256" key="5">
    <source>
        <dbReference type="ARBA" id="ARBA00011781"/>
    </source>
</evidence>
<dbReference type="InterPro" id="IPR009097">
    <property type="entry name" value="Cyclic_Pdiesterase"/>
</dbReference>
<dbReference type="AlphaFoldDB" id="A0A8T3CVQ9"/>
<dbReference type="PANTHER" id="PTHR10156:SF0">
    <property type="entry name" value="2',3'-CYCLIC-NUCLEOTIDE 3'-PHOSPHODIESTERASE"/>
    <property type="match status" value="1"/>
</dbReference>
<evidence type="ECO:0000256" key="3">
    <source>
        <dbReference type="ARBA" id="ARBA00004635"/>
    </source>
</evidence>
<feature type="compositionally biased region" description="Acidic residues" evidence="16">
    <location>
        <begin position="75"/>
        <end position="123"/>
    </location>
</feature>
<evidence type="ECO:0000256" key="10">
    <source>
        <dbReference type="ARBA" id="ARBA00022801"/>
    </source>
</evidence>
<sequence>MEEQEGEQICKQEETESQSQPKTEKEVEPESEKKVEPEPETQVNPEPEKQAEPEPEKRVEPETQAEPEPDKWAEPEPETQVEPEPETQVEPEPETQAEPEPETQVEPEPETQAEPEPETQVEPEPEKRVEPETQVEPEPEKQAEAEQGLEKNVEPVMLSEPVQAEQTVETTLNQEPEKQTKQDTEKAEPETVKEEQQPEQALEATTAPVVTPGSLSFALLADESTKSALQSSRTLLILMGLPGSGKSLLASNISGLYKDLCTVISADEHGVKPESDAASADGHKALDAAVVACCTSGKAVVVVDDTNHTHGRLVRLGQLAEEHRYFCLFLEPRTEWRRDVEKLAGQTQRGLDKSQIQNMKGSMEEVSLPLYFGWFLEYTFQDKLEVMAKDFLKTLGTLEVFKKHIRDFSGEGEEETNLEQYFQHKGPLHCTTKYCNYGKAKGAKEYAEKESVRQQYGSMTELAIGALFITPRTMGVRVLLTQDQLQLWPDDAEEKADAGPEAELPPGSRAHITLGCAEGIKPVQTGPDLLEILQLQKQGQEGEKVQDLENGPLTYYGNGIWVLSFTEPLLAPALFSSYYKKKKEEDVKKKKQKCTIL</sequence>
<proteinExistence type="inferred from homology"/>
<dbReference type="Gene3D" id="3.40.50.300">
    <property type="entry name" value="P-loop containing nucleotide triphosphate hydrolases"/>
    <property type="match status" value="1"/>
</dbReference>
<protein>
    <recommendedName>
        <fullName evidence="7">2',3'-cyclic-nucleotide 3'-phosphodiesterase</fullName>
        <ecNumber evidence="6">3.1.4.37</ecNumber>
    </recommendedName>
</protein>
<dbReference type="GO" id="GO:0004113">
    <property type="term" value="F:2',3'-cyclic-nucleotide 3'-phosphodiesterase activity"/>
    <property type="evidence" value="ECO:0007669"/>
    <property type="project" value="UniProtKB-EC"/>
</dbReference>
<name>A0A8T3CVQ9_9TELE</name>
<feature type="compositionally biased region" description="Basic and acidic residues" evidence="16">
    <location>
        <begin position="138"/>
        <end position="153"/>
    </location>
</feature>
<dbReference type="EC" id="3.1.4.37" evidence="6"/>
<dbReference type="Proteomes" id="UP000829720">
    <property type="component" value="Unassembled WGS sequence"/>
</dbReference>
<accession>A0A8T3CVQ9</accession>
<evidence type="ECO:0000256" key="7">
    <source>
        <dbReference type="ARBA" id="ARBA00014478"/>
    </source>
</evidence>
<comment type="caution">
    <text evidence="18">The sequence shown here is derived from an EMBL/GenBank/DDBJ whole genome shotgun (WGS) entry which is preliminary data.</text>
</comment>
<comment type="function">
    <text evidence="15">Catalyzes the formation of 2'-nucleotide products from 2',3'-cyclic substrates. May participate in RNA metabolism in the myelinating cell, CNP is the third most abundant protein in central nervous system myelin.</text>
</comment>
<evidence type="ECO:0000256" key="13">
    <source>
        <dbReference type="ARBA" id="ARBA00023288"/>
    </source>
</evidence>
<comment type="catalytic activity">
    <reaction evidence="1">
        <text>a nucleoside 2',3'-cyclic phosphate + H2O = a nucleoside 2'-phosphate + H(+)</text>
        <dbReference type="Rhea" id="RHEA:14489"/>
        <dbReference type="ChEBI" id="CHEBI:15377"/>
        <dbReference type="ChEBI" id="CHEBI:15378"/>
        <dbReference type="ChEBI" id="CHEBI:66954"/>
        <dbReference type="ChEBI" id="CHEBI:78552"/>
        <dbReference type="EC" id="3.1.4.37"/>
    </reaction>
</comment>
<evidence type="ECO:0000256" key="9">
    <source>
        <dbReference type="ARBA" id="ARBA00022553"/>
    </source>
</evidence>
<dbReference type="OrthoDB" id="3231855at2759"/>
<keyword evidence="13" id="KW-0449">Lipoprotein</keyword>
<dbReference type="SUPFAM" id="SSF55144">
    <property type="entry name" value="LigT-like"/>
    <property type="match status" value="1"/>
</dbReference>
<dbReference type="GO" id="GO:0042470">
    <property type="term" value="C:melanosome"/>
    <property type="evidence" value="ECO:0007669"/>
    <property type="project" value="UniProtKB-SubCell"/>
</dbReference>
<dbReference type="Pfam" id="PF05881">
    <property type="entry name" value="CNPase"/>
    <property type="match status" value="1"/>
</dbReference>
<dbReference type="GO" id="GO:0009214">
    <property type="term" value="P:cyclic nucleotide catabolic process"/>
    <property type="evidence" value="ECO:0007669"/>
    <property type="project" value="InterPro"/>
</dbReference>
<keyword evidence="12" id="KW-0472">Membrane</keyword>
<reference evidence="18" key="1">
    <citation type="submission" date="2021-01" db="EMBL/GenBank/DDBJ databases">
        <authorList>
            <person name="Zahm M."/>
            <person name="Roques C."/>
            <person name="Cabau C."/>
            <person name="Klopp C."/>
            <person name="Donnadieu C."/>
            <person name="Jouanno E."/>
            <person name="Lampietro C."/>
            <person name="Louis A."/>
            <person name="Herpin A."/>
            <person name="Echchiki A."/>
            <person name="Berthelot C."/>
            <person name="Parey E."/>
            <person name="Roest-Crollius H."/>
            <person name="Braasch I."/>
            <person name="Postlethwait J."/>
            <person name="Bobe J."/>
            <person name="Montfort J."/>
            <person name="Bouchez O."/>
            <person name="Begum T."/>
            <person name="Mejri S."/>
            <person name="Adams A."/>
            <person name="Chen W.-J."/>
            <person name="Guiguen Y."/>
        </authorList>
    </citation>
    <scope>NUCLEOTIDE SEQUENCE</scope>
    <source>
        <tissue evidence="18">Blood</tissue>
    </source>
</reference>
<feature type="compositionally biased region" description="Polar residues" evidence="16">
    <location>
        <begin position="164"/>
        <end position="174"/>
    </location>
</feature>
<dbReference type="InterPro" id="IPR008431">
    <property type="entry name" value="CNPase"/>
</dbReference>
<dbReference type="GO" id="GO:0016020">
    <property type="term" value="C:membrane"/>
    <property type="evidence" value="ECO:0007669"/>
    <property type="project" value="UniProtKB-SubCell"/>
</dbReference>
<evidence type="ECO:0000313" key="18">
    <source>
        <dbReference type="EMBL" id="KAI1887354.1"/>
    </source>
</evidence>
<keyword evidence="9" id="KW-0597">Phosphoprotein</keyword>
<feature type="domain" description="Cyclic nucleotide phosphodiesterase catalytic" evidence="17">
    <location>
        <begin position="368"/>
        <end position="593"/>
    </location>
</feature>
<dbReference type="PANTHER" id="PTHR10156">
    <property type="entry name" value="2',3'-CYCLIC-NUCLEOTIDE 3'-PHOSPHODIESTERASE"/>
    <property type="match status" value="1"/>
</dbReference>
<dbReference type="EMBL" id="JAERUA010000018">
    <property type="protein sequence ID" value="KAI1887354.1"/>
    <property type="molecule type" value="Genomic_DNA"/>
</dbReference>
<keyword evidence="8" id="KW-0488">Methylation</keyword>
<evidence type="ECO:0000256" key="12">
    <source>
        <dbReference type="ARBA" id="ARBA00023136"/>
    </source>
</evidence>
<evidence type="ECO:0000256" key="6">
    <source>
        <dbReference type="ARBA" id="ARBA00012317"/>
    </source>
</evidence>
<feature type="region of interest" description="Disordered" evidence="16">
    <location>
        <begin position="1"/>
        <end position="205"/>
    </location>
</feature>
<evidence type="ECO:0000256" key="1">
    <source>
        <dbReference type="ARBA" id="ARBA00000610"/>
    </source>
</evidence>
<evidence type="ECO:0000256" key="16">
    <source>
        <dbReference type="SAM" id="MobiDB-lite"/>
    </source>
</evidence>
<dbReference type="InterPro" id="IPR047325">
    <property type="entry name" value="CNPase_cat"/>
</dbReference>
<feature type="compositionally biased region" description="Basic and acidic residues" evidence="16">
    <location>
        <begin position="175"/>
        <end position="196"/>
    </location>
</feature>
<evidence type="ECO:0000256" key="2">
    <source>
        <dbReference type="ARBA" id="ARBA00004223"/>
    </source>
</evidence>
<feature type="compositionally biased region" description="Basic and acidic residues" evidence="16">
    <location>
        <begin position="46"/>
        <end position="61"/>
    </location>
</feature>
<gene>
    <name evidence="18" type="ORF">AGOR_G00189440</name>
</gene>
<evidence type="ECO:0000256" key="11">
    <source>
        <dbReference type="ARBA" id="ARBA00022884"/>
    </source>
</evidence>
<comment type="subcellular location">
    <subcellularLocation>
        <location evidence="2">Melanosome</location>
    </subcellularLocation>
    <subcellularLocation>
        <location evidence="3">Membrane</location>
        <topology evidence="3">Lipid-anchor</topology>
    </subcellularLocation>
</comment>
<dbReference type="Pfam" id="PF13671">
    <property type="entry name" value="AAA_33"/>
    <property type="match status" value="1"/>
</dbReference>
<keyword evidence="10" id="KW-0378">Hydrolase</keyword>
<feature type="compositionally biased region" description="Basic and acidic residues" evidence="16">
    <location>
        <begin position="22"/>
        <end position="37"/>
    </location>
</feature>
<dbReference type="SUPFAM" id="SSF52540">
    <property type="entry name" value="P-loop containing nucleoside triphosphate hydrolases"/>
    <property type="match status" value="1"/>
</dbReference>
<evidence type="ECO:0000256" key="4">
    <source>
        <dbReference type="ARBA" id="ARBA00008662"/>
    </source>
</evidence>
<evidence type="ECO:0000256" key="15">
    <source>
        <dbReference type="ARBA" id="ARBA00045937"/>
    </source>
</evidence>
<dbReference type="Gene3D" id="3.90.1740.10">
    <property type="entry name" value="2',3'-cyclic nucleotide 3'-phosphodiesterase superfamily"/>
    <property type="match status" value="1"/>
</dbReference>
<evidence type="ECO:0000313" key="19">
    <source>
        <dbReference type="Proteomes" id="UP000829720"/>
    </source>
</evidence>
<keyword evidence="11" id="KW-0694">RNA-binding</keyword>
<keyword evidence="19" id="KW-1185">Reference proteome</keyword>
<comment type="similarity">
    <text evidence="4">Belongs to the 2H phosphoesterase superfamily. CNPase family.</text>
</comment>
<evidence type="ECO:0000256" key="8">
    <source>
        <dbReference type="ARBA" id="ARBA00022481"/>
    </source>
</evidence>
<dbReference type="InterPro" id="IPR027417">
    <property type="entry name" value="P-loop_NTPase"/>
</dbReference>
<organism evidence="18 19">
    <name type="scientific">Albula goreensis</name>
    <dbReference type="NCBI Taxonomy" id="1534307"/>
    <lineage>
        <taxon>Eukaryota</taxon>
        <taxon>Metazoa</taxon>
        <taxon>Chordata</taxon>
        <taxon>Craniata</taxon>
        <taxon>Vertebrata</taxon>
        <taxon>Euteleostomi</taxon>
        <taxon>Actinopterygii</taxon>
        <taxon>Neopterygii</taxon>
        <taxon>Teleostei</taxon>
        <taxon>Albuliformes</taxon>
        <taxon>Albulidae</taxon>
        <taxon>Albula</taxon>
    </lineage>
</organism>
<evidence type="ECO:0000256" key="14">
    <source>
        <dbReference type="ARBA" id="ARBA00023289"/>
    </source>
</evidence>
<evidence type="ECO:0000259" key="17">
    <source>
        <dbReference type="Pfam" id="PF05881"/>
    </source>
</evidence>
<keyword evidence="14" id="KW-0636">Prenylation</keyword>